<feature type="compositionally biased region" description="Basic and acidic residues" evidence="1">
    <location>
        <begin position="172"/>
        <end position="181"/>
    </location>
</feature>
<feature type="transmembrane region" description="Helical" evidence="2">
    <location>
        <begin position="53"/>
        <end position="73"/>
    </location>
</feature>
<evidence type="ECO:0000256" key="1">
    <source>
        <dbReference type="SAM" id="MobiDB-lite"/>
    </source>
</evidence>
<evidence type="ECO:0000313" key="3">
    <source>
        <dbReference type="EMBL" id="MBC5583537.1"/>
    </source>
</evidence>
<gene>
    <name evidence="3" type="ORF">H8S61_04925</name>
</gene>
<name>A0ABR7BPI1_9ACTN</name>
<sequence>MPLSHERTPRKLLGFRSGNPWKSSCALVFFCLLYLAFVLTLMPPVVAGNHDLLVYKAIRAALFAIVILPIVFLSDFAWCKRIPFFSSPRASQRMLGVGLLTALLVCLCANLAYLHTPEYRAAATHRTAMALGMEDANMPASEGDAGMSGGVARATGQEPERDEGASLQNAWNERREGCGTD</sequence>
<feature type="transmembrane region" description="Helical" evidence="2">
    <location>
        <begin position="21"/>
        <end position="41"/>
    </location>
</feature>
<accession>A0ABR7BPI1</accession>
<comment type="caution">
    <text evidence="3">The sequence shown here is derived from an EMBL/GenBank/DDBJ whole genome shotgun (WGS) entry which is preliminary data.</text>
</comment>
<dbReference type="RefSeq" id="WP_186938170.1">
    <property type="nucleotide sequence ID" value="NZ_JACOOA010000002.1"/>
</dbReference>
<keyword evidence="4" id="KW-1185">Reference proteome</keyword>
<feature type="transmembrane region" description="Helical" evidence="2">
    <location>
        <begin position="94"/>
        <end position="114"/>
    </location>
</feature>
<proteinExistence type="predicted"/>
<organism evidence="3 4">
    <name type="scientific">Eggerthella hominis</name>
    <dbReference type="NCBI Taxonomy" id="2763043"/>
    <lineage>
        <taxon>Bacteria</taxon>
        <taxon>Bacillati</taxon>
        <taxon>Actinomycetota</taxon>
        <taxon>Coriobacteriia</taxon>
        <taxon>Eggerthellales</taxon>
        <taxon>Eggerthellaceae</taxon>
        <taxon>Eggerthella</taxon>
    </lineage>
</organism>
<evidence type="ECO:0000256" key="2">
    <source>
        <dbReference type="SAM" id="Phobius"/>
    </source>
</evidence>
<keyword evidence="2" id="KW-0812">Transmembrane</keyword>
<evidence type="ECO:0000313" key="4">
    <source>
        <dbReference type="Proteomes" id="UP000622448"/>
    </source>
</evidence>
<dbReference type="EMBL" id="JACOOA010000002">
    <property type="protein sequence ID" value="MBC5583537.1"/>
    <property type="molecule type" value="Genomic_DNA"/>
</dbReference>
<feature type="region of interest" description="Disordered" evidence="1">
    <location>
        <begin position="142"/>
        <end position="181"/>
    </location>
</feature>
<reference evidence="3 4" key="1">
    <citation type="submission" date="2020-08" db="EMBL/GenBank/DDBJ databases">
        <title>Genome public.</title>
        <authorList>
            <person name="Liu C."/>
            <person name="Sun Q."/>
        </authorList>
    </citation>
    <scope>NUCLEOTIDE SEQUENCE [LARGE SCALE GENOMIC DNA]</scope>
    <source>
        <strain evidence="3 4">NSJ-70</strain>
    </source>
</reference>
<protein>
    <submittedName>
        <fullName evidence="3">Uncharacterized protein</fullName>
    </submittedName>
</protein>
<keyword evidence="2" id="KW-0472">Membrane</keyword>
<dbReference type="Proteomes" id="UP000622448">
    <property type="component" value="Unassembled WGS sequence"/>
</dbReference>
<keyword evidence="2" id="KW-1133">Transmembrane helix</keyword>